<accession>A0ABR7D4K9</accession>
<organism evidence="2 3">
    <name type="scientific">Butyricimonas hominis</name>
    <dbReference type="NCBI Taxonomy" id="2763032"/>
    <lineage>
        <taxon>Bacteria</taxon>
        <taxon>Pseudomonadati</taxon>
        <taxon>Bacteroidota</taxon>
        <taxon>Bacteroidia</taxon>
        <taxon>Bacteroidales</taxon>
        <taxon>Odoribacteraceae</taxon>
        <taxon>Butyricimonas</taxon>
    </lineage>
</organism>
<sequence length="337" mass="38480">MLMRRTIGCFVLLFCLLHGRVSGQTDSCRVVFYNVENLFDTRKDSLRADGDFTPRGKMYWTKERYYRKILNVSRALLASERLPTIIGLAEVENRQVLFDLIRKTGLADGNYGIVHEDSPDARGIDAALLYNTTVFRELRSQFFPVELRKGETTRDILYCKGVLREVDTLHFFVCHFPSMRGGEAKSEWKRVKAASVVREKVDSIQSCQPEAMIVIMGDMNGRANTRAQQALGTKNPEGQEINSRDLYNTGYYLLGKMRGSYRFKGEWQTLDHVIVSGTLLDGKHDLRSSGRMEIVASDFLMEEEKGSFGKRPKPTYRGPKYIGGYSDHLPVFIDLKK</sequence>
<gene>
    <name evidence="2" type="ORF">H8S64_17515</name>
</gene>
<reference evidence="2 3" key="1">
    <citation type="submission" date="2020-08" db="EMBL/GenBank/DDBJ databases">
        <title>Genome public.</title>
        <authorList>
            <person name="Liu C."/>
            <person name="Sun Q."/>
        </authorList>
    </citation>
    <scope>NUCLEOTIDE SEQUENCE [LARGE SCALE GENOMIC DNA]</scope>
    <source>
        <strain evidence="2 3">NSJ-56</strain>
    </source>
</reference>
<keyword evidence="2" id="KW-0255">Endonuclease</keyword>
<name>A0ABR7D4K9_9BACT</name>
<protein>
    <submittedName>
        <fullName evidence="2">Endonuclease</fullName>
    </submittedName>
</protein>
<dbReference type="Pfam" id="PF19580">
    <property type="entry name" value="Exo_endo_phos_3"/>
    <property type="match status" value="1"/>
</dbReference>
<dbReference type="PANTHER" id="PTHR42834:SF1">
    <property type="entry name" value="ENDONUCLEASE_EXONUCLEASE_PHOSPHATASE FAMILY PROTEIN (AFU_ORTHOLOGUE AFUA_3G09210)"/>
    <property type="match status" value="1"/>
</dbReference>
<proteinExistence type="predicted"/>
<dbReference type="Gene3D" id="3.60.10.10">
    <property type="entry name" value="Endonuclease/exonuclease/phosphatase"/>
    <property type="match status" value="1"/>
</dbReference>
<dbReference type="Proteomes" id="UP000646484">
    <property type="component" value="Unassembled WGS sequence"/>
</dbReference>
<keyword evidence="2" id="KW-0540">Nuclease</keyword>
<dbReference type="EMBL" id="JACOOH010000008">
    <property type="protein sequence ID" value="MBC5622893.1"/>
    <property type="molecule type" value="Genomic_DNA"/>
</dbReference>
<evidence type="ECO:0000313" key="3">
    <source>
        <dbReference type="Proteomes" id="UP000646484"/>
    </source>
</evidence>
<evidence type="ECO:0000313" key="2">
    <source>
        <dbReference type="EMBL" id="MBC5622893.1"/>
    </source>
</evidence>
<dbReference type="GO" id="GO:0004519">
    <property type="term" value="F:endonuclease activity"/>
    <property type="evidence" value="ECO:0007669"/>
    <property type="project" value="UniProtKB-KW"/>
</dbReference>
<keyword evidence="3" id="KW-1185">Reference proteome</keyword>
<dbReference type="InterPro" id="IPR005135">
    <property type="entry name" value="Endo/exonuclease/phosphatase"/>
</dbReference>
<keyword evidence="2" id="KW-0378">Hydrolase</keyword>
<feature type="domain" description="Endonuclease/exonuclease/phosphatase" evidence="1">
    <location>
        <begin position="30"/>
        <end position="337"/>
    </location>
</feature>
<dbReference type="PANTHER" id="PTHR42834">
    <property type="entry name" value="ENDONUCLEASE/EXONUCLEASE/PHOSPHATASE FAMILY PROTEIN (AFU_ORTHOLOGUE AFUA_3G09210)"/>
    <property type="match status" value="1"/>
</dbReference>
<comment type="caution">
    <text evidence="2">The sequence shown here is derived from an EMBL/GenBank/DDBJ whole genome shotgun (WGS) entry which is preliminary data.</text>
</comment>
<evidence type="ECO:0000259" key="1">
    <source>
        <dbReference type="Pfam" id="PF19580"/>
    </source>
</evidence>
<dbReference type="SUPFAM" id="SSF56219">
    <property type="entry name" value="DNase I-like"/>
    <property type="match status" value="1"/>
</dbReference>
<dbReference type="InterPro" id="IPR036691">
    <property type="entry name" value="Endo/exonu/phosph_ase_sf"/>
</dbReference>